<dbReference type="PANTHER" id="PTHR43686">
    <property type="entry name" value="SULFURTRANSFERASE-RELATED"/>
    <property type="match status" value="1"/>
</dbReference>
<dbReference type="Gene3D" id="3.40.50.620">
    <property type="entry name" value="HUPs"/>
    <property type="match status" value="1"/>
</dbReference>
<dbReference type="SUPFAM" id="SSF52402">
    <property type="entry name" value="Adenine nucleotide alpha hydrolases-like"/>
    <property type="match status" value="1"/>
</dbReference>
<gene>
    <name evidence="1" type="ORF">S01H1_21104</name>
</gene>
<dbReference type="InterPro" id="IPR014729">
    <property type="entry name" value="Rossmann-like_a/b/a_fold"/>
</dbReference>
<dbReference type="EMBL" id="BARS01011647">
    <property type="protein sequence ID" value="GAF92212.1"/>
    <property type="molecule type" value="Genomic_DNA"/>
</dbReference>
<dbReference type="AlphaFoldDB" id="X0TVP1"/>
<protein>
    <submittedName>
        <fullName evidence="1">Uncharacterized protein</fullName>
    </submittedName>
</protein>
<feature type="non-terminal residue" evidence="1">
    <location>
        <position position="1"/>
    </location>
</feature>
<dbReference type="PANTHER" id="PTHR43686:SF1">
    <property type="entry name" value="AMINOTRAN_5 DOMAIN-CONTAINING PROTEIN"/>
    <property type="match status" value="1"/>
</dbReference>
<sequence length="129" mass="14964">RPEFALCNKVAFGHNADDIAETMLMNLFYSARFQRMEPKVSFFGGRLIVIRPLAYIEERDIVPFARVSGFPIQGEPCPEGLKSRRTAIKRMLREIETECHDVKRHIFRAFDRNNARRVRAARGVVRQEG</sequence>
<evidence type="ECO:0000313" key="1">
    <source>
        <dbReference type="EMBL" id="GAF92212.1"/>
    </source>
</evidence>
<reference evidence="1" key="1">
    <citation type="journal article" date="2014" name="Front. Microbiol.">
        <title>High frequency of phylogenetically diverse reductive dehalogenase-homologous genes in deep subseafloor sedimentary metagenomes.</title>
        <authorList>
            <person name="Kawai M."/>
            <person name="Futagami T."/>
            <person name="Toyoda A."/>
            <person name="Takaki Y."/>
            <person name="Nishi S."/>
            <person name="Hori S."/>
            <person name="Arai W."/>
            <person name="Tsubouchi T."/>
            <person name="Morono Y."/>
            <person name="Uchiyama I."/>
            <person name="Ito T."/>
            <person name="Fujiyama A."/>
            <person name="Inagaki F."/>
            <person name="Takami H."/>
        </authorList>
    </citation>
    <scope>NUCLEOTIDE SEQUENCE</scope>
    <source>
        <strain evidence="1">Expedition CK06-06</strain>
    </source>
</reference>
<name>X0TVP1_9ZZZZ</name>
<proteinExistence type="predicted"/>
<comment type="caution">
    <text evidence="1">The sequence shown here is derived from an EMBL/GenBank/DDBJ whole genome shotgun (WGS) entry which is preliminary data.</text>
</comment>
<organism evidence="1">
    <name type="scientific">marine sediment metagenome</name>
    <dbReference type="NCBI Taxonomy" id="412755"/>
    <lineage>
        <taxon>unclassified sequences</taxon>
        <taxon>metagenomes</taxon>
        <taxon>ecological metagenomes</taxon>
    </lineage>
</organism>
<accession>X0TVP1</accession>